<evidence type="ECO:0000313" key="2">
    <source>
        <dbReference type="Proteomes" id="UP000821845"/>
    </source>
</evidence>
<gene>
    <name evidence="1" type="ORF">HPB50_006082</name>
</gene>
<comment type="caution">
    <text evidence="1">The sequence shown here is derived from an EMBL/GenBank/DDBJ whole genome shotgun (WGS) entry which is preliminary data.</text>
</comment>
<dbReference type="EMBL" id="CM023482">
    <property type="protein sequence ID" value="KAH6937990.1"/>
    <property type="molecule type" value="Genomic_DNA"/>
</dbReference>
<evidence type="ECO:0000313" key="1">
    <source>
        <dbReference type="EMBL" id="KAH6937990.1"/>
    </source>
</evidence>
<protein>
    <submittedName>
        <fullName evidence="1">Uncharacterized protein</fullName>
    </submittedName>
</protein>
<name>A0ACB7STH5_HYAAI</name>
<keyword evidence="2" id="KW-1185">Reference proteome</keyword>
<organism evidence="1 2">
    <name type="scientific">Hyalomma asiaticum</name>
    <name type="common">Tick</name>
    <dbReference type="NCBI Taxonomy" id="266040"/>
    <lineage>
        <taxon>Eukaryota</taxon>
        <taxon>Metazoa</taxon>
        <taxon>Ecdysozoa</taxon>
        <taxon>Arthropoda</taxon>
        <taxon>Chelicerata</taxon>
        <taxon>Arachnida</taxon>
        <taxon>Acari</taxon>
        <taxon>Parasitiformes</taxon>
        <taxon>Ixodida</taxon>
        <taxon>Ixodoidea</taxon>
        <taxon>Ixodidae</taxon>
        <taxon>Hyalomminae</taxon>
        <taxon>Hyalomma</taxon>
    </lineage>
</organism>
<proteinExistence type="predicted"/>
<sequence>MEITDNNLNTLASYLQQTLQVDVTTRRNAEKFLETIEVNQNYPVLLLHLVDKADIDMVIRVAGAIAFKNYVKRHWAVPEDGADRVHPSDRTAVKEMIVGLMLRSPEQLQKQLSDAVSIIGREDFPARWPNLLPEMISHFQSGEFHVINGVLRTAHSLFKRYRYEFKSQELWTEIKHVLDNFAKPFTDLFVATMELAKTHANNPTALKVIFSSLVLIAKVFYSLNYQDLPEIFEDNMNTWMSHFLTLLTADNKVLQTDEDEEAGAARAAQVPDL</sequence>
<accession>A0ACB7STH5</accession>
<dbReference type="Proteomes" id="UP000821845">
    <property type="component" value="Chromosome 2"/>
</dbReference>
<reference evidence="1" key="1">
    <citation type="submission" date="2020-05" db="EMBL/GenBank/DDBJ databases">
        <title>Large-scale comparative analyses of tick genomes elucidate their genetic diversity and vector capacities.</title>
        <authorList>
            <person name="Jia N."/>
            <person name="Wang J."/>
            <person name="Shi W."/>
            <person name="Du L."/>
            <person name="Sun Y."/>
            <person name="Zhan W."/>
            <person name="Jiang J."/>
            <person name="Wang Q."/>
            <person name="Zhang B."/>
            <person name="Ji P."/>
            <person name="Sakyi L.B."/>
            <person name="Cui X."/>
            <person name="Yuan T."/>
            <person name="Jiang B."/>
            <person name="Yang W."/>
            <person name="Lam T.T.-Y."/>
            <person name="Chang Q."/>
            <person name="Ding S."/>
            <person name="Wang X."/>
            <person name="Zhu J."/>
            <person name="Ruan X."/>
            <person name="Zhao L."/>
            <person name="Wei J."/>
            <person name="Que T."/>
            <person name="Du C."/>
            <person name="Cheng J."/>
            <person name="Dai P."/>
            <person name="Han X."/>
            <person name="Huang E."/>
            <person name="Gao Y."/>
            <person name="Liu J."/>
            <person name="Shao H."/>
            <person name="Ye R."/>
            <person name="Li L."/>
            <person name="Wei W."/>
            <person name="Wang X."/>
            <person name="Wang C."/>
            <person name="Yang T."/>
            <person name="Huo Q."/>
            <person name="Li W."/>
            <person name="Guo W."/>
            <person name="Chen H."/>
            <person name="Zhou L."/>
            <person name="Ni X."/>
            <person name="Tian J."/>
            <person name="Zhou Y."/>
            <person name="Sheng Y."/>
            <person name="Liu T."/>
            <person name="Pan Y."/>
            <person name="Xia L."/>
            <person name="Li J."/>
            <person name="Zhao F."/>
            <person name="Cao W."/>
        </authorList>
    </citation>
    <scope>NUCLEOTIDE SEQUENCE</scope>
    <source>
        <strain evidence="1">Hyas-2018</strain>
    </source>
</reference>